<evidence type="ECO:0000313" key="7">
    <source>
        <dbReference type="Proteomes" id="UP000515150"/>
    </source>
</evidence>
<accession>A0A9W2XCW0</accession>
<comment type="subcellular location">
    <subcellularLocation>
        <location evidence="1">Membrane</location>
    </subcellularLocation>
</comment>
<name>A0A9W2XCW0_BETSP</name>
<dbReference type="PANTHER" id="PTHR12080">
    <property type="entry name" value="SIGNALING LYMPHOCYTIC ACTIVATION MOLECULE"/>
    <property type="match status" value="1"/>
</dbReference>
<dbReference type="OrthoDB" id="8955135at2759"/>
<evidence type="ECO:0000256" key="4">
    <source>
        <dbReference type="ARBA" id="ARBA00023180"/>
    </source>
</evidence>
<dbReference type="InterPro" id="IPR036179">
    <property type="entry name" value="Ig-like_dom_sf"/>
</dbReference>
<dbReference type="SUPFAM" id="SSF48726">
    <property type="entry name" value="Immunoglobulin"/>
    <property type="match status" value="1"/>
</dbReference>
<dbReference type="InterPro" id="IPR015631">
    <property type="entry name" value="CD2/SLAM_rcpt"/>
</dbReference>
<evidence type="ECO:0000256" key="3">
    <source>
        <dbReference type="ARBA" id="ARBA00023136"/>
    </source>
</evidence>
<dbReference type="Proteomes" id="UP000515150">
    <property type="component" value="Chromosome 17"/>
</dbReference>
<dbReference type="GO" id="GO:0016020">
    <property type="term" value="C:membrane"/>
    <property type="evidence" value="ECO:0007669"/>
    <property type="project" value="UniProtKB-SubCell"/>
</dbReference>
<keyword evidence="5" id="KW-0812">Transmembrane</keyword>
<evidence type="ECO:0000256" key="2">
    <source>
        <dbReference type="ARBA" id="ARBA00022729"/>
    </source>
</evidence>
<gene>
    <name evidence="8" type="primary">LOC114845166</name>
</gene>
<keyword evidence="4" id="KW-0325">Glycoprotein</keyword>
<reference evidence="8" key="1">
    <citation type="submission" date="2025-08" db="UniProtKB">
        <authorList>
            <consortium name="RefSeq"/>
        </authorList>
    </citation>
    <scope>IDENTIFICATION</scope>
</reference>
<dbReference type="RefSeq" id="XP_055359786.1">
    <property type="nucleotide sequence ID" value="XM_055503811.1"/>
</dbReference>
<dbReference type="Gene3D" id="2.60.40.10">
    <property type="entry name" value="Immunoglobulins"/>
    <property type="match status" value="1"/>
</dbReference>
<evidence type="ECO:0000256" key="5">
    <source>
        <dbReference type="SAM" id="Phobius"/>
    </source>
</evidence>
<keyword evidence="5" id="KW-1133">Transmembrane helix</keyword>
<dbReference type="SMART" id="SM00409">
    <property type="entry name" value="IG"/>
    <property type="match status" value="1"/>
</dbReference>
<keyword evidence="2" id="KW-0732">Signal</keyword>
<feature type="domain" description="Immunoglobulin" evidence="6">
    <location>
        <begin position="129"/>
        <end position="223"/>
    </location>
</feature>
<evidence type="ECO:0000313" key="8">
    <source>
        <dbReference type="RefSeq" id="XP_055359786.1"/>
    </source>
</evidence>
<protein>
    <submittedName>
        <fullName evidence="8">Uncharacterized protein LOC114845166 isoform X1</fullName>
    </submittedName>
</protein>
<proteinExistence type="predicted"/>
<dbReference type="KEGG" id="bspl:114845166"/>
<dbReference type="AlphaFoldDB" id="A0A9W2XCW0"/>
<sequence length="376" mass="41211">MDHRFQGVILPFLSYHIQVTDCGTSTVSIIQGKQYNVTVQGRFVKILDNDRDQLLSYSYSDFHISVHSAPVSPVDLTVDSLSNSSHTFNLTVTCRTQDSHISTTFTCVNQTCSEDGDRSKATTSASRGLTSVFVKKGSDLQLDVKEDDVDAGFSLILWTVNEEDLVRYSPGGTPYLYSERVEFSETNYTLTLKHVKETDSGNYTAEATKAKKKIVAKYKVTVQAPVSPISLTVDSASSSSDSCNLTVTCRTQNSHISTTFTCVNQTCSEDGDRAKATTSGAVLHVYIENDSIKCNHSNQVSWTTSQGAKIQDFCHQPSGTLSAGFPLCLVKMVVFSVGLIIMTSAVITVNLMERTMKRNLTRPKESSTSVITHTSH</sequence>
<dbReference type="GeneID" id="114845166"/>
<dbReference type="PANTHER" id="PTHR12080:SF80">
    <property type="entry name" value="IMMUNOGLOBULIN V-SET DOMAIN-CONTAINING PROTEIN"/>
    <property type="match status" value="1"/>
</dbReference>
<feature type="transmembrane region" description="Helical" evidence="5">
    <location>
        <begin position="332"/>
        <end position="352"/>
    </location>
</feature>
<evidence type="ECO:0000256" key="1">
    <source>
        <dbReference type="ARBA" id="ARBA00004370"/>
    </source>
</evidence>
<keyword evidence="3 5" id="KW-0472">Membrane</keyword>
<dbReference type="InterPro" id="IPR013783">
    <property type="entry name" value="Ig-like_fold"/>
</dbReference>
<organism evidence="7 8">
    <name type="scientific">Betta splendens</name>
    <name type="common">Siamese fighting fish</name>
    <dbReference type="NCBI Taxonomy" id="158456"/>
    <lineage>
        <taxon>Eukaryota</taxon>
        <taxon>Metazoa</taxon>
        <taxon>Chordata</taxon>
        <taxon>Craniata</taxon>
        <taxon>Vertebrata</taxon>
        <taxon>Euteleostomi</taxon>
        <taxon>Actinopterygii</taxon>
        <taxon>Neopterygii</taxon>
        <taxon>Teleostei</taxon>
        <taxon>Neoteleostei</taxon>
        <taxon>Acanthomorphata</taxon>
        <taxon>Anabantaria</taxon>
        <taxon>Anabantiformes</taxon>
        <taxon>Anabantoidei</taxon>
        <taxon>Osphronemidae</taxon>
        <taxon>Betta</taxon>
    </lineage>
</organism>
<evidence type="ECO:0000259" key="6">
    <source>
        <dbReference type="SMART" id="SM00409"/>
    </source>
</evidence>
<dbReference type="InterPro" id="IPR003599">
    <property type="entry name" value="Ig_sub"/>
</dbReference>
<keyword evidence="7" id="KW-1185">Reference proteome</keyword>